<proteinExistence type="predicted"/>
<reference evidence="1" key="1">
    <citation type="submission" date="2018-11" db="EMBL/GenBank/DDBJ databases">
        <authorList>
            <person name="Alioto T."/>
            <person name="Alioto T."/>
        </authorList>
    </citation>
    <scope>NUCLEOTIDE SEQUENCE</scope>
</reference>
<name>A0A8B6GYR8_MYTGA</name>
<keyword evidence="2" id="KW-1185">Reference proteome</keyword>
<organism evidence="1 2">
    <name type="scientific">Mytilus galloprovincialis</name>
    <name type="common">Mediterranean mussel</name>
    <dbReference type="NCBI Taxonomy" id="29158"/>
    <lineage>
        <taxon>Eukaryota</taxon>
        <taxon>Metazoa</taxon>
        <taxon>Spiralia</taxon>
        <taxon>Lophotrochozoa</taxon>
        <taxon>Mollusca</taxon>
        <taxon>Bivalvia</taxon>
        <taxon>Autobranchia</taxon>
        <taxon>Pteriomorphia</taxon>
        <taxon>Mytilida</taxon>
        <taxon>Mytiloidea</taxon>
        <taxon>Mytilidae</taxon>
        <taxon>Mytilinae</taxon>
        <taxon>Mytilus</taxon>
    </lineage>
</organism>
<protein>
    <submittedName>
        <fullName evidence="1">Uncharacterized protein</fullName>
    </submittedName>
</protein>
<dbReference type="EMBL" id="UYJE01009190">
    <property type="protein sequence ID" value="VDI71063.1"/>
    <property type="molecule type" value="Genomic_DNA"/>
</dbReference>
<evidence type="ECO:0000313" key="2">
    <source>
        <dbReference type="Proteomes" id="UP000596742"/>
    </source>
</evidence>
<comment type="caution">
    <text evidence="1">The sequence shown here is derived from an EMBL/GenBank/DDBJ whole genome shotgun (WGS) entry which is preliminary data.</text>
</comment>
<dbReference type="OrthoDB" id="6178656at2759"/>
<accession>A0A8B6GYR8</accession>
<dbReference type="AlphaFoldDB" id="A0A8B6GYR8"/>
<sequence length="104" mass="11737">FKYILTPDLNQVPCTASRYQPFTFTTDGNSQCVFSKSLCKASGQILAHNGSSLTDISCRCNYRHNYDYVIPPKDPCACKPSEEDCSCYIRKCEDDKVMIAGKYQ</sequence>
<feature type="non-terminal residue" evidence="1">
    <location>
        <position position="1"/>
    </location>
</feature>
<evidence type="ECO:0000313" key="1">
    <source>
        <dbReference type="EMBL" id="VDI71063.1"/>
    </source>
</evidence>
<dbReference type="Proteomes" id="UP000596742">
    <property type="component" value="Unassembled WGS sequence"/>
</dbReference>
<gene>
    <name evidence="1" type="ORF">MGAL_10B012926</name>
</gene>